<protein>
    <recommendedName>
        <fullName evidence="2">GIY-YIG domain-containing protein</fullName>
    </recommendedName>
</protein>
<dbReference type="Pfam" id="PF01541">
    <property type="entry name" value="GIY-YIG"/>
    <property type="match status" value="1"/>
</dbReference>
<dbReference type="Proteomes" id="UP000177376">
    <property type="component" value="Unassembled WGS sequence"/>
</dbReference>
<dbReference type="InterPro" id="IPR050190">
    <property type="entry name" value="UPF0213_domain"/>
</dbReference>
<proteinExistence type="inferred from homology"/>
<evidence type="ECO:0000313" key="4">
    <source>
        <dbReference type="Proteomes" id="UP000177376"/>
    </source>
</evidence>
<dbReference type="SMART" id="SM00465">
    <property type="entry name" value="GIYc"/>
    <property type="match status" value="1"/>
</dbReference>
<comment type="similarity">
    <text evidence="1">Belongs to the UPF0213 family.</text>
</comment>
<evidence type="ECO:0000259" key="2">
    <source>
        <dbReference type="PROSITE" id="PS50164"/>
    </source>
</evidence>
<reference evidence="3 4" key="1">
    <citation type="journal article" date="2016" name="Nat. Commun.">
        <title>Thousands of microbial genomes shed light on interconnected biogeochemical processes in an aquifer system.</title>
        <authorList>
            <person name="Anantharaman K."/>
            <person name="Brown C.T."/>
            <person name="Hug L.A."/>
            <person name="Sharon I."/>
            <person name="Castelle C.J."/>
            <person name="Probst A.J."/>
            <person name="Thomas B.C."/>
            <person name="Singh A."/>
            <person name="Wilkins M.J."/>
            <person name="Karaoz U."/>
            <person name="Brodie E.L."/>
            <person name="Williams K.H."/>
            <person name="Hubbard S.S."/>
            <person name="Banfield J.F."/>
        </authorList>
    </citation>
    <scope>NUCLEOTIDE SEQUENCE [LARGE SCALE GENOMIC DNA]</scope>
</reference>
<gene>
    <name evidence="3" type="ORF">A3A02_00795</name>
</gene>
<dbReference type="AlphaFoldDB" id="A0A1G1YIN1"/>
<evidence type="ECO:0000256" key="1">
    <source>
        <dbReference type="ARBA" id="ARBA00007435"/>
    </source>
</evidence>
<sequence>MYKYYYVYILASKRNGTLYIGMTNNLVRRVWEHKNKIFKGFTNKYNVNKLVYYEIFENVNEAIGYEKRIKKWNRLWKLRIIEEKNSTREDLSEKISIV</sequence>
<accession>A0A1G1YIN1</accession>
<organism evidence="3 4">
    <name type="scientific">Candidatus Buchananbacteria bacterium RIFCSPLOWO2_01_FULL_39_33</name>
    <dbReference type="NCBI Taxonomy" id="1797543"/>
    <lineage>
        <taxon>Bacteria</taxon>
        <taxon>Candidatus Buchananiibacteriota</taxon>
    </lineage>
</organism>
<dbReference type="EMBL" id="MHIM01000024">
    <property type="protein sequence ID" value="OGY52131.1"/>
    <property type="molecule type" value="Genomic_DNA"/>
</dbReference>
<dbReference type="PROSITE" id="PS50164">
    <property type="entry name" value="GIY_YIG"/>
    <property type="match status" value="1"/>
</dbReference>
<name>A0A1G1YIN1_9BACT</name>
<dbReference type="CDD" id="cd10448">
    <property type="entry name" value="GIY-YIG_unchar_3"/>
    <property type="match status" value="1"/>
</dbReference>
<comment type="caution">
    <text evidence="3">The sequence shown here is derived from an EMBL/GenBank/DDBJ whole genome shotgun (WGS) entry which is preliminary data.</text>
</comment>
<evidence type="ECO:0000313" key="3">
    <source>
        <dbReference type="EMBL" id="OGY52131.1"/>
    </source>
</evidence>
<dbReference type="PANTHER" id="PTHR34477">
    <property type="entry name" value="UPF0213 PROTEIN YHBQ"/>
    <property type="match status" value="1"/>
</dbReference>
<dbReference type="InterPro" id="IPR035901">
    <property type="entry name" value="GIY-YIG_endonuc_sf"/>
</dbReference>
<dbReference type="SUPFAM" id="SSF82771">
    <property type="entry name" value="GIY-YIG endonuclease"/>
    <property type="match status" value="1"/>
</dbReference>
<dbReference type="PANTHER" id="PTHR34477:SF5">
    <property type="entry name" value="BSL5627 PROTEIN"/>
    <property type="match status" value="1"/>
</dbReference>
<dbReference type="Gene3D" id="3.40.1440.10">
    <property type="entry name" value="GIY-YIG endonuclease"/>
    <property type="match status" value="1"/>
</dbReference>
<dbReference type="InterPro" id="IPR000305">
    <property type="entry name" value="GIY-YIG_endonuc"/>
</dbReference>
<feature type="domain" description="GIY-YIG" evidence="2">
    <location>
        <begin position="3"/>
        <end position="79"/>
    </location>
</feature>